<name>A0A9Q1IVQ4_SYNKA</name>
<proteinExistence type="predicted"/>
<gene>
    <name evidence="2" type="ORF">SKAU_G00184380</name>
</gene>
<evidence type="ECO:0000313" key="2">
    <source>
        <dbReference type="EMBL" id="KAJ8355644.1"/>
    </source>
</evidence>
<evidence type="ECO:0000256" key="1">
    <source>
        <dbReference type="SAM" id="MobiDB-lite"/>
    </source>
</evidence>
<keyword evidence="3" id="KW-1185">Reference proteome</keyword>
<dbReference type="AlphaFoldDB" id="A0A9Q1IVQ4"/>
<feature type="compositionally biased region" description="Polar residues" evidence="1">
    <location>
        <begin position="1"/>
        <end position="16"/>
    </location>
</feature>
<comment type="caution">
    <text evidence="2">The sequence shown here is derived from an EMBL/GenBank/DDBJ whole genome shotgun (WGS) entry which is preliminary data.</text>
</comment>
<evidence type="ECO:0000313" key="3">
    <source>
        <dbReference type="Proteomes" id="UP001152622"/>
    </source>
</evidence>
<protein>
    <submittedName>
        <fullName evidence="2">Uncharacterized protein</fullName>
    </submittedName>
</protein>
<sequence>MRSGPGSSRNAEQTNGRPPDRPAASVTTPPGSKAVNRRRVSPLIISSEKMRLPDQSLRNLNNVRPRGGASGREPRRPDFRWGPRSRAAATLRTAGNFSRTDETCSSQGVTGAIEVNQCRGVKHCLALLYLAKPLSQSSGLESRDLDSSVTVTLSLKNVPTL</sequence>
<dbReference type="Proteomes" id="UP001152622">
    <property type="component" value="Chromosome 6"/>
</dbReference>
<feature type="region of interest" description="Disordered" evidence="1">
    <location>
        <begin position="1"/>
        <end position="83"/>
    </location>
</feature>
<reference evidence="2" key="1">
    <citation type="journal article" date="2023" name="Science">
        <title>Genome structures resolve the early diversification of teleost fishes.</title>
        <authorList>
            <person name="Parey E."/>
            <person name="Louis A."/>
            <person name="Montfort J."/>
            <person name="Bouchez O."/>
            <person name="Roques C."/>
            <person name="Iampietro C."/>
            <person name="Lluch J."/>
            <person name="Castinel A."/>
            <person name="Donnadieu C."/>
            <person name="Desvignes T."/>
            <person name="Floi Bucao C."/>
            <person name="Jouanno E."/>
            <person name="Wen M."/>
            <person name="Mejri S."/>
            <person name="Dirks R."/>
            <person name="Jansen H."/>
            <person name="Henkel C."/>
            <person name="Chen W.J."/>
            <person name="Zahm M."/>
            <person name="Cabau C."/>
            <person name="Klopp C."/>
            <person name="Thompson A.W."/>
            <person name="Robinson-Rechavi M."/>
            <person name="Braasch I."/>
            <person name="Lecointre G."/>
            <person name="Bobe J."/>
            <person name="Postlethwait J.H."/>
            <person name="Berthelot C."/>
            <person name="Roest Crollius H."/>
            <person name="Guiguen Y."/>
        </authorList>
    </citation>
    <scope>NUCLEOTIDE SEQUENCE</scope>
    <source>
        <strain evidence="2">WJC10195</strain>
    </source>
</reference>
<accession>A0A9Q1IVQ4</accession>
<dbReference type="EMBL" id="JAINUF010000006">
    <property type="protein sequence ID" value="KAJ8355644.1"/>
    <property type="molecule type" value="Genomic_DNA"/>
</dbReference>
<feature type="compositionally biased region" description="Basic and acidic residues" evidence="1">
    <location>
        <begin position="72"/>
        <end position="81"/>
    </location>
</feature>
<organism evidence="2 3">
    <name type="scientific">Synaphobranchus kaupii</name>
    <name type="common">Kaup's arrowtooth eel</name>
    <dbReference type="NCBI Taxonomy" id="118154"/>
    <lineage>
        <taxon>Eukaryota</taxon>
        <taxon>Metazoa</taxon>
        <taxon>Chordata</taxon>
        <taxon>Craniata</taxon>
        <taxon>Vertebrata</taxon>
        <taxon>Euteleostomi</taxon>
        <taxon>Actinopterygii</taxon>
        <taxon>Neopterygii</taxon>
        <taxon>Teleostei</taxon>
        <taxon>Anguilliformes</taxon>
        <taxon>Synaphobranchidae</taxon>
        <taxon>Synaphobranchus</taxon>
    </lineage>
</organism>